<dbReference type="Proteomes" id="UP000694864">
    <property type="component" value="Chromosome 14"/>
</dbReference>
<dbReference type="Pfam" id="PF14223">
    <property type="entry name" value="Retrotran_gag_2"/>
    <property type="match status" value="1"/>
</dbReference>
<name>A0ABM0VY60_CAMSA</name>
<protein>
    <submittedName>
        <fullName evidence="3">Uncharacterized protein LOC104743537</fullName>
    </submittedName>
</protein>
<evidence type="ECO:0000313" key="3">
    <source>
        <dbReference type="RefSeq" id="XP_010462906.1"/>
    </source>
</evidence>
<dbReference type="RefSeq" id="XP_010462906.1">
    <property type="nucleotide sequence ID" value="XM_010464604.1"/>
</dbReference>
<evidence type="ECO:0000313" key="2">
    <source>
        <dbReference type="Proteomes" id="UP000694864"/>
    </source>
</evidence>
<keyword evidence="2" id="KW-1185">Reference proteome</keyword>
<proteinExistence type="predicted"/>
<dbReference type="GeneID" id="104743537"/>
<dbReference type="PANTHER" id="PTHR47481:SF10">
    <property type="entry name" value="COPIA-LIKE POLYPROTEIN_RETROTRANSPOSON"/>
    <property type="match status" value="1"/>
</dbReference>
<evidence type="ECO:0000256" key="1">
    <source>
        <dbReference type="SAM" id="MobiDB-lite"/>
    </source>
</evidence>
<reference evidence="2" key="1">
    <citation type="journal article" date="2014" name="Nat. Commun.">
        <title>The emerging biofuel crop Camelina sativa retains a highly undifferentiated hexaploid genome structure.</title>
        <authorList>
            <person name="Kagale S."/>
            <person name="Koh C."/>
            <person name="Nixon J."/>
            <person name="Bollina V."/>
            <person name="Clarke W.E."/>
            <person name="Tuteja R."/>
            <person name="Spillane C."/>
            <person name="Robinson S.J."/>
            <person name="Links M.G."/>
            <person name="Clarke C."/>
            <person name="Higgins E.E."/>
            <person name="Huebert T."/>
            <person name="Sharpe A.G."/>
            <person name="Parkin I.A."/>
        </authorList>
    </citation>
    <scope>NUCLEOTIDE SEQUENCE [LARGE SCALE GENOMIC DNA]</scope>
    <source>
        <strain evidence="2">cv. DH55</strain>
    </source>
</reference>
<organism evidence="2 3">
    <name type="scientific">Camelina sativa</name>
    <name type="common">False flax</name>
    <name type="synonym">Myagrum sativum</name>
    <dbReference type="NCBI Taxonomy" id="90675"/>
    <lineage>
        <taxon>Eukaryota</taxon>
        <taxon>Viridiplantae</taxon>
        <taxon>Streptophyta</taxon>
        <taxon>Embryophyta</taxon>
        <taxon>Tracheophyta</taxon>
        <taxon>Spermatophyta</taxon>
        <taxon>Magnoliopsida</taxon>
        <taxon>eudicotyledons</taxon>
        <taxon>Gunneridae</taxon>
        <taxon>Pentapetalae</taxon>
        <taxon>rosids</taxon>
        <taxon>malvids</taxon>
        <taxon>Brassicales</taxon>
        <taxon>Brassicaceae</taxon>
        <taxon>Camelineae</taxon>
        <taxon>Camelina</taxon>
    </lineage>
</organism>
<dbReference type="PANTHER" id="PTHR47481">
    <property type="match status" value="1"/>
</dbReference>
<gene>
    <name evidence="3" type="primary">LOC104743537</name>
</gene>
<sequence length="132" mass="14677">MVIGDLTIHDYCQKLKSIADLLANLDSPVTDQALVIHLLNGLSDKFDDIINVIKHKSPFPGFLEARSMLTMEEKRLSKQTSSLPLSTASAPALLYTASDQSRSSNNNNGNTTSGFNNNHQWLQQPQPRRLQQ</sequence>
<feature type="region of interest" description="Disordered" evidence="1">
    <location>
        <begin position="96"/>
        <end position="132"/>
    </location>
</feature>
<accession>A0ABM0VY60</accession>
<reference evidence="3" key="2">
    <citation type="submission" date="2025-08" db="UniProtKB">
        <authorList>
            <consortium name="RefSeq"/>
        </authorList>
    </citation>
    <scope>IDENTIFICATION</scope>
    <source>
        <tissue evidence="3">Leaf</tissue>
    </source>
</reference>